<protein>
    <recommendedName>
        <fullName evidence="5">Capsular polysaccharide biosynthesis protein</fullName>
    </recommendedName>
</protein>
<feature type="transmembrane region" description="Helical" evidence="2">
    <location>
        <begin position="58"/>
        <end position="80"/>
    </location>
</feature>
<evidence type="ECO:0008006" key="5">
    <source>
        <dbReference type="Google" id="ProtNLM"/>
    </source>
</evidence>
<organism evidence="3 4">
    <name type="scientific">Microlunatus spumicola</name>
    <dbReference type="NCBI Taxonomy" id="81499"/>
    <lineage>
        <taxon>Bacteria</taxon>
        <taxon>Bacillati</taxon>
        <taxon>Actinomycetota</taxon>
        <taxon>Actinomycetes</taxon>
        <taxon>Propionibacteriales</taxon>
        <taxon>Propionibacteriaceae</taxon>
        <taxon>Microlunatus</taxon>
    </lineage>
</organism>
<feature type="compositionally biased region" description="Acidic residues" evidence="1">
    <location>
        <begin position="277"/>
        <end position="287"/>
    </location>
</feature>
<feature type="region of interest" description="Disordered" evidence="1">
    <location>
        <begin position="277"/>
        <end position="349"/>
    </location>
</feature>
<keyword evidence="2" id="KW-1133">Transmembrane helix</keyword>
<keyword evidence="2" id="KW-0812">Transmembrane</keyword>
<evidence type="ECO:0000256" key="2">
    <source>
        <dbReference type="SAM" id="Phobius"/>
    </source>
</evidence>
<feature type="compositionally biased region" description="Basic and acidic residues" evidence="1">
    <location>
        <begin position="303"/>
        <end position="312"/>
    </location>
</feature>
<evidence type="ECO:0000313" key="3">
    <source>
        <dbReference type="EMBL" id="GAA3579231.1"/>
    </source>
</evidence>
<keyword evidence="4" id="KW-1185">Reference proteome</keyword>
<dbReference type="EMBL" id="BAAAYR010000007">
    <property type="protein sequence ID" value="GAA3579231.1"/>
    <property type="molecule type" value="Genomic_DNA"/>
</dbReference>
<sequence length="349" mass="37241">MRGTIQQTTTTAGHRSIDAERRWARGRHPLCEGAGGRPQGEGARLRVQDILLAVRRRWYLVVATLVLAVAGTLLTVTLVGTTYRAEGAVLLVPPGASLEQRPGTTSSAGNPYLQLTGLTEARDIVIRSMSAKSTYIELCETSGDPGYESMRRNLCSAHPSISFEVAKDDESNAPVILVTVDAASRQDAITTLNTVMNRVPTTLQQLQSDLNLRANAAITSAPVVADTIPDVVHKDQIRAAVLVGGGTFALGLLVTGMVDGLFLPRRRAALPDLDTDEELDEAPEDEHADPPSDGVDDGQGAGDRGRPGGEKPSRKRSRPGKQTSVPDWGQSAEQELTGVGADRSAPRWD</sequence>
<accession>A0ABP6Y9W1</accession>
<keyword evidence="2" id="KW-0472">Membrane</keyword>
<dbReference type="Proteomes" id="UP001500767">
    <property type="component" value="Unassembled WGS sequence"/>
</dbReference>
<name>A0ABP6Y9W1_9ACTN</name>
<gene>
    <name evidence="3" type="ORF">GCM10022197_40900</name>
</gene>
<evidence type="ECO:0000313" key="4">
    <source>
        <dbReference type="Proteomes" id="UP001500767"/>
    </source>
</evidence>
<evidence type="ECO:0000256" key="1">
    <source>
        <dbReference type="SAM" id="MobiDB-lite"/>
    </source>
</evidence>
<proteinExistence type="predicted"/>
<comment type="caution">
    <text evidence="3">The sequence shown here is derived from an EMBL/GenBank/DDBJ whole genome shotgun (WGS) entry which is preliminary data.</text>
</comment>
<reference evidence="4" key="1">
    <citation type="journal article" date="2019" name="Int. J. Syst. Evol. Microbiol.">
        <title>The Global Catalogue of Microorganisms (GCM) 10K type strain sequencing project: providing services to taxonomists for standard genome sequencing and annotation.</title>
        <authorList>
            <consortium name="The Broad Institute Genomics Platform"/>
            <consortium name="The Broad Institute Genome Sequencing Center for Infectious Disease"/>
            <person name="Wu L."/>
            <person name="Ma J."/>
        </authorList>
    </citation>
    <scope>NUCLEOTIDE SEQUENCE [LARGE SCALE GENOMIC DNA]</scope>
    <source>
        <strain evidence="4">JCM 16540</strain>
    </source>
</reference>